<evidence type="ECO:0008006" key="3">
    <source>
        <dbReference type="Google" id="ProtNLM"/>
    </source>
</evidence>
<organism evidence="1 2">
    <name type="scientific">Pseudonocardia autotrophica</name>
    <name type="common">Amycolata autotrophica</name>
    <name type="synonym">Nocardia autotrophica</name>
    <dbReference type="NCBI Taxonomy" id="2074"/>
    <lineage>
        <taxon>Bacteria</taxon>
        <taxon>Bacillati</taxon>
        <taxon>Actinomycetota</taxon>
        <taxon>Actinomycetes</taxon>
        <taxon>Pseudonocardiales</taxon>
        <taxon>Pseudonocardiaceae</taxon>
        <taxon>Pseudonocardia</taxon>
    </lineage>
</organism>
<protein>
    <recommendedName>
        <fullName evidence="3">Phage gp6-like head-tail connector protein</fullName>
    </recommendedName>
</protein>
<comment type="caution">
    <text evidence="1">The sequence shown here is derived from an EMBL/GenBank/DDBJ whole genome shotgun (WGS) entry which is preliminary data.</text>
</comment>
<dbReference type="STRING" id="2074.BG845_01197"/>
<dbReference type="RefSeq" id="WP_085911488.1">
    <property type="nucleotide sequence ID" value="NZ_AP018920.1"/>
</dbReference>
<keyword evidence="2" id="KW-1185">Reference proteome</keyword>
<dbReference type="OrthoDB" id="4940937at2"/>
<gene>
    <name evidence="1" type="ORF">BG845_01197</name>
</gene>
<evidence type="ECO:0000313" key="2">
    <source>
        <dbReference type="Proteomes" id="UP000194360"/>
    </source>
</evidence>
<evidence type="ECO:0000313" key="1">
    <source>
        <dbReference type="EMBL" id="OSY42955.1"/>
    </source>
</evidence>
<accession>A0A1Y2N650</accession>
<dbReference type="EMBL" id="MIGB01000004">
    <property type="protein sequence ID" value="OSY42955.1"/>
    <property type="molecule type" value="Genomic_DNA"/>
</dbReference>
<dbReference type="AlphaFoldDB" id="A0A1Y2N650"/>
<dbReference type="Gene3D" id="1.10.3230.30">
    <property type="entry name" value="Phage gp6-like head-tail connector protein"/>
    <property type="match status" value="1"/>
</dbReference>
<dbReference type="Proteomes" id="UP000194360">
    <property type="component" value="Unassembled WGS sequence"/>
</dbReference>
<name>A0A1Y2N650_PSEAH</name>
<proteinExistence type="predicted"/>
<sequence>MPLITLDQVYAHLNMDQPDPNDVPELQRFIDAAVDAIEGFTRLTVDPQNMVEVVTVPPSGVVVLRNRPVMSIADLQAVDGSNTQWNPSDAVIDPDTGIVRLAPVGVSGDVRITYVAGIGDPPASFRVAGLIIVAHLWQTQRIPLSGRRAFGGGADNGTLESGAGWAIPRAASDLLPAAAPLMP</sequence>
<reference evidence="1 2" key="1">
    <citation type="submission" date="2016-09" db="EMBL/GenBank/DDBJ databases">
        <title>Pseudonocardia autotrophica DSM535, a candidate organism with high potential of specific P450 cytochromes.</title>
        <authorList>
            <person name="Grumaz C."/>
            <person name="Vainshtein Y."/>
            <person name="Kirstahler P."/>
            <person name="Sohn K."/>
        </authorList>
    </citation>
    <scope>NUCLEOTIDE SEQUENCE [LARGE SCALE GENOMIC DNA]</scope>
    <source>
        <strain evidence="1 2">DSM 535</strain>
    </source>
</reference>